<evidence type="ECO:0000256" key="1">
    <source>
        <dbReference type="SAM" id="Phobius"/>
    </source>
</evidence>
<protein>
    <submittedName>
        <fullName evidence="2">Uncharacterized protein</fullName>
    </submittedName>
</protein>
<organism evidence="2 3">
    <name type="scientific">Paractinoplanes deccanensis</name>
    <dbReference type="NCBI Taxonomy" id="113561"/>
    <lineage>
        <taxon>Bacteria</taxon>
        <taxon>Bacillati</taxon>
        <taxon>Actinomycetota</taxon>
        <taxon>Actinomycetes</taxon>
        <taxon>Micromonosporales</taxon>
        <taxon>Micromonosporaceae</taxon>
        <taxon>Paractinoplanes</taxon>
    </lineage>
</organism>
<proteinExistence type="predicted"/>
<name>A0ABQ3XZ87_9ACTN</name>
<gene>
    <name evidence="2" type="ORF">Ade02nite_17170</name>
</gene>
<dbReference type="Proteomes" id="UP000609879">
    <property type="component" value="Unassembled WGS sequence"/>
</dbReference>
<reference evidence="2 3" key="1">
    <citation type="submission" date="2021-01" db="EMBL/GenBank/DDBJ databases">
        <title>Whole genome shotgun sequence of Actinoplanes deccanensis NBRC 13994.</title>
        <authorList>
            <person name="Komaki H."/>
            <person name="Tamura T."/>
        </authorList>
    </citation>
    <scope>NUCLEOTIDE SEQUENCE [LARGE SCALE GENOMIC DNA]</scope>
    <source>
        <strain evidence="2 3">NBRC 13994</strain>
    </source>
</reference>
<feature type="transmembrane region" description="Helical" evidence="1">
    <location>
        <begin position="12"/>
        <end position="32"/>
    </location>
</feature>
<keyword evidence="1" id="KW-0472">Membrane</keyword>
<comment type="caution">
    <text evidence="2">The sequence shown here is derived from an EMBL/GenBank/DDBJ whole genome shotgun (WGS) entry which is preliminary data.</text>
</comment>
<accession>A0ABQ3XZ87</accession>
<dbReference type="EMBL" id="BOMI01000028">
    <property type="protein sequence ID" value="GID73076.1"/>
    <property type="molecule type" value="Genomic_DNA"/>
</dbReference>
<sequence length="56" mass="6021">MITKPGRSVSPWCVSLVRLFAVLLSVSALFGFDRRDTATVAPGPQLSIEIESTRSG</sequence>
<keyword evidence="1" id="KW-0812">Transmembrane</keyword>
<evidence type="ECO:0000313" key="2">
    <source>
        <dbReference type="EMBL" id="GID73076.1"/>
    </source>
</evidence>
<keyword evidence="1" id="KW-1133">Transmembrane helix</keyword>
<keyword evidence="3" id="KW-1185">Reference proteome</keyword>
<evidence type="ECO:0000313" key="3">
    <source>
        <dbReference type="Proteomes" id="UP000609879"/>
    </source>
</evidence>